<keyword evidence="1" id="KW-0812">Transmembrane</keyword>
<dbReference type="Proteomes" id="UP001235840">
    <property type="component" value="Unassembled WGS sequence"/>
</dbReference>
<keyword evidence="1" id="KW-0472">Membrane</keyword>
<protein>
    <submittedName>
        <fullName evidence="2">Uncharacterized protein</fullName>
    </submittedName>
</protein>
<name>A0ABT9VU22_9BACI</name>
<sequence>MEFFNIFAGVASILSLLISLFVAVTVVKINNNIVFNVKKITKNKTRSKG</sequence>
<evidence type="ECO:0000256" key="1">
    <source>
        <dbReference type="SAM" id="Phobius"/>
    </source>
</evidence>
<evidence type="ECO:0000313" key="3">
    <source>
        <dbReference type="Proteomes" id="UP001235840"/>
    </source>
</evidence>
<comment type="caution">
    <text evidence="2">The sequence shown here is derived from an EMBL/GenBank/DDBJ whole genome shotgun (WGS) entry which is preliminary data.</text>
</comment>
<feature type="transmembrane region" description="Helical" evidence="1">
    <location>
        <begin position="6"/>
        <end position="29"/>
    </location>
</feature>
<accession>A0ABT9VU22</accession>
<dbReference type="EMBL" id="JAUSTY010000001">
    <property type="protein sequence ID" value="MDQ0164474.1"/>
    <property type="molecule type" value="Genomic_DNA"/>
</dbReference>
<organism evidence="2 3">
    <name type="scientific">Caldalkalibacillus horti</name>
    <dbReference type="NCBI Taxonomy" id="77523"/>
    <lineage>
        <taxon>Bacteria</taxon>
        <taxon>Bacillati</taxon>
        <taxon>Bacillota</taxon>
        <taxon>Bacilli</taxon>
        <taxon>Bacillales</taxon>
        <taxon>Bacillaceae</taxon>
        <taxon>Caldalkalibacillus</taxon>
    </lineage>
</organism>
<reference evidence="2 3" key="1">
    <citation type="submission" date="2023-07" db="EMBL/GenBank/DDBJ databases">
        <title>Genomic Encyclopedia of Type Strains, Phase IV (KMG-IV): sequencing the most valuable type-strain genomes for metagenomic binning, comparative biology and taxonomic classification.</title>
        <authorList>
            <person name="Goeker M."/>
        </authorList>
    </citation>
    <scope>NUCLEOTIDE SEQUENCE [LARGE SCALE GENOMIC DNA]</scope>
    <source>
        <strain evidence="2 3">DSM 12751</strain>
    </source>
</reference>
<proteinExistence type="predicted"/>
<gene>
    <name evidence="2" type="ORF">J2S11_000373</name>
</gene>
<evidence type="ECO:0000313" key="2">
    <source>
        <dbReference type="EMBL" id="MDQ0164474.1"/>
    </source>
</evidence>
<keyword evidence="3" id="KW-1185">Reference proteome</keyword>
<keyword evidence="1" id="KW-1133">Transmembrane helix</keyword>